<dbReference type="STRING" id="1236220.SAMN04488112_10469"/>
<keyword evidence="8" id="KW-0378">Hydrolase</keyword>
<dbReference type="Gene3D" id="2.40.50.140">
    <property type="entry name" value="Nucleic acid-binding proteins"/>
    <property type="match status" value="1"/>
</dbReference>
<dbReference type="SUPFAM" id="SSF47781">
    <property type="entry name" value="RuvA domain 2-like"/>
    <property type="match status" value="1"/>
</dbReference>
<dbReference type="InterPro" id="IPR010994">
    <property type="entry name" value="RuvA_2-like"/>
</dbReference>
<evidence type="ECO:0000256" key="6">
    <source>
        <dbReference type="HAMAP-Rule" id="MF_00031"/>
    </source>
</evidence>
<feature type="domain" description="Helix-hairpin-helix DNA-binding motif class 1" evidence="7">
    <location>
        <begin position="71"/>
        <end position="90"/>
    </location>
</feature>
<keyword evidence="1 6" id="KW-0963">Cytoplasm</keyword>
<evidence type="ECO:0000313" key="8">
    <source>
        <dbReference type="EMBL" id="SDC18846.1"/>
    </source>
</evidence>
<dbReference type="EMBL" id="FMZA01000004">
    <property type="protein sequence ID" value="SDC18846.1"/>
    <property type="molecule type" value="Genomic_DNA"/>
</dbReference>
<keyword evidence="4 6" id="KW-0233">DNA recombination</keyword>
<dbReference type="InterPro" id="IPR012340">
    <property type="entry name" value="NA-bd_OB-fold"/>
</dbReference>
<accession>A0A1G6JLM6</accession>
<dbReference type="OrthoDB" id="5293449at2"/>
<dbReference type="Pfam" id="PF07499">
    <property type="entry name" value="RuvA_C"/>
    <property type="match status" value="1"/>
</dbReference>
<evidence type="ECO:0000256" key="4">
    <source>
        <dbReference type="ARBA" id="ARBA00023172"/>
    </source>
</evidence>
<dbReference type="CDD" id="cd14332">
    <property type="entry name" value="UBA_RuvA_C"/>
    <property type="match status" value="1"/>
</dbReference>
<dbReference type="Gene3D" id="1.10.150.20">
    <property type="entry name" value="5' to 3' exonuclease, C-terminal subdomain"/>
    <property type="match status" value="1"/>
</dbReference>
<dbReference type="HAMAP" id="MF_00031">
    <property type="entry name" value="DNA_HJ_migration_RuvA"/>
    <property type="match status" value="1"/>
</dbReference>
<comment type="subunit">
    <text evidence="6">Homotetramer. Forms an RuvA(8)-RuvB(12)-Holliday junction (HJ) complex. HJ DNA is sandwiched between 2 RuvA tetramers; dsDNA enters through RuvA and exits via RuvB. An RuvB hexamer assembles on each DNA strand where it exits the tetramer. Each RuvB hexamer is contacted by two RuvA subunits (via domain III) on 2 adjacent RuvB subunits; this complex drives branch migration. In the full resolvosome a probable DNA-RuvA(4)-RuvB(12)-RuvC(2) complex forms which resolves the HJ.</text>
</comment>
<reference evidence="8 9" key="1">
    <citation type="submission" date="2016-10" db="EMBL/GenBank/DDBJ databases">
        <authorList>
            <person name="de Groot N.N."/>
        </authorList>
    </citation>
    <scope>NUCLEOTIDE SEQUENCE [LARGE SCALE GENOMIC DNA]</scope>
    <source>
        <strain evidence="8 9">DSM 45514</strain>
    </source>
</reference>
<sequence>MIDFIQGTVAYHTMEAVVVETTEGVGYQIYCTNPFEWEEGSRVRVYTHQVVREDAHLLYGFKERDTRDLFRLLLEVSGIGPKGALSIVGSGSPERLVEAVEQENLKFLTKLPGIGKKTAQRMVLDLKDKFEKAGWSQRWLPSEGDKGISEAGGGQEREAIEALKALGYNEEEAAQSVRLAREGWGDGQPDLDEWIRRALQLSMKS</sequence>
<protein>
    <recommendedName>
        <fullName evidence="6">Holliday junction branch migration complex subunit RuvA</fullName>
    </recommendedName>
</protein>
<dbReference type="Gene3D" id="1.10.8.10">
    <property type="entry name" value="DNA helicase RuvA subunit, C-terminal domain"/>
    <property type="match status" value="1"/>
</dbReference>
<evidence type="ECO:0000256" key="1">
    <source>
        <dbReference type="ARBA" id="ARBA00022490"/>
    </source>
</evidence>
<dbReference type="RefSeq" id="WP_091566861.1">
    <property type="nucleotide sequence ID" value="NZ_FMZA01000004.1"/>
</dbReference>
<dbReference type="NCBIfam" id="TIGR00084">
    <property type="entry name" value="ruvA"/>
    <property type="match status" value="1"/>
</dbReference>
<dbReference type="Pfam" id="PF01330">
    <property type="entry name" value="RuvA_N"/>
    <property type="match status" value="1"/>
</dbReference>
<dbReference type="Proteomes" id="UP000199387">
    <property type="component" value="Unassembled WGS sequence"/>
</dbReference>
<keyword evidence="9" id="KW-1185">Reference proteome</keyword>
<evidence type="ECO:0000313" key="9">
    <source>
        <dbReference type="Proteomes" id="UP000199387"/>
    </source>
</evidence>
<proteinExistence type="inferred from homology"/>
<dbReference type="Pfam" id="PF14520">
    <property type="entry name" value="HHH_5"/>
    <property type="match status" value="1"/>
</dbReference>
<dbReference type="GO" id="GO:0005524">
    <property type="term" value="F:ATP binding"/>
    <property type="evidence" value="ECO:0007669"/>
    <property type="project" value="InterPro"/>
</dbReference>
<dbReference type="SUPFAM" id="SSF50249">
    <property type="entry name" value="Nucleic acid-binding proteins"/>
    <property type="match status" value="1"/>
</dbReference>
<dbReference type="GO" id="GO:0005737">
    <property type="term" value="C:cytoplasm"/>
    <property type="evidence" value="ECO:0007669"/>
    <property type="project" value="UniProtKB-SubCell"/>
</dbReference>
<dbReference type="GO" id="GO:0009378">
    <property type="term" value="F:four-way junction helicase activity"/>
    <property type="evidence" value="ECO:0007669"/>
    <property type="project" value="InterPro"/>
</dbReference>
<keyword evidence="5 6" id="KW-0234">DNA repair</keyword>
<dbReference type="AlphaFoldDB" id="A0A1G6JLM6"/>
<dbReference type="GO" id="GO:0006310">
    <property type="term" value="P:DNA recombination"/>
    <property type="evidence" value="ECO:0007669"/>
    <property type="project" value="UniProtKB-UniRule"/>
</dbReference>
<feature type="region of interest" description="Domain III" evidence="6">
    <location>
        <begin position="157"/>
        <end position="205"/>
    </location>
</feature>
<evidence type="ECO:0000259" key="7">
    <source>
        <dbReference type="SMART" id="SM00278"/>
    </source>
</evidence>
<dbReference type="InterPro" id="IPR003583">
    <property type="entry name" value="Hlx-hairpin-Hlx_DNA-bd_motif"/>
</dbReference>
<dbReference type="GO" id="GO:0006281">
    <property type="term" value="P:DNA repair"/>
    <property type="evidence" value="ECO:0007669"/>
    <property type="project" value="UniProtKB-UniRule"/>
</dbReference>
<comment type="subcellular location">
    <subcellularLocation>
        <location evidence="6">Cytoplasm</location>
    </subcellularLocation>
</comment>
<evidence type="ECO:0000256" key="3">
    <source>
        <dbReference type="ARBA" id="ARBA00023125"/>
    </source>
</evidence>
<feature type="domain" description="Helix-hairpin-helix DNA-binding motif class 1" evidence="7">
    <location>
        <begin position="106"/>
        <end position="125"/>
    </location>
</feature>
<name>A0A1G6JLM6_9BACL</name>
<dbReference type="GO" id="GO:0000400">
    <property type="term" value="F:four-way junction DNA binding"/>
    <property type="evidence" value="ECO:0007669"/>
    <property type="project" value="UniProtKB-UniRule"/>
</dbReference>
<evidence type="ECO:0000256" key="2">
    <source>
        <dbReference type="ARBA" id="ARBA00022763"/>
    </source>
</evidence>
<evidence type="ECO:0000256" key="5">
    <source>
        <dbReference type="ARBA" id="ARBA00023204"/>
    </source>
</evidence>
<keyword evidence="8" id="KW-0347">Helicase</keyword>
<dbReference type="GO" id="GO:0009379">
    <property type="term" value="C:Holliday junction helicase complex"/>
    <property type="evidence" value="ECO:0007669"/>
    <property type="project" value="InterPro"/>
</dbReference>
<keyword evidence="3 6" id="KW-0238">DNA-binding</keyword>
<keyword evidence="2 6" id="KW-0227">DNA damage</keyword>
<dbReference type="SUPFAM" id="SSF46929">
    <property type="entry name" value="DNA helicase RuvA subunit, C-terminal domain"/>
    <property type="match status" value="1"/>
</dbReference>
<gene>
    <name evidence="6" type="primary">ruvA</name>
    <name evidence="8" type="ORF">SAMN04488112_10469</name>
</gene>
<dbReference type="SMART" id="SM00278">
    <property type="entry name" value="HhH1"/>
    <property type="match status" value="2"/>
</dbReference>
<dbReference type="InterPro" id="IPR013849">
    <property type="entry name" value="DNA_helicase_Holl-junc_RuvA_I"/>
</dbReference>
<keyword evidence="8" id="KW-0547">Nucleotide-binding</keyword>
<comment type="function">
    <text evidence="6">The RuvA-RuvB-RuvC complex processes Holliday junction (HJ) DNA during genetic recombination and DNA repair, while the RuvA-RuvB complex plays an important role in the rescue of blocked DNA replication forks via replication fork reversal (RFR). RuvA specifically binds to HJ cruciform DNA, conferring on it an open structure. The RuvB hexamer acts as an ATP-dependent pump, pulling dsDNA into and through the RuvAB complex. HJ branch migration allows RuvC to scan DNA until it finds its consensus sequence, where it cleaves and resolves the cruciform DNA.</text>
</comment>
<comment type="similarity">
    <text evidence="6">Belongs to the RuvA family.</text>
</comment>
<keyword evidence="8" id="KW-0067">ATP-binding</keyword>
<comment type="caution">
    <text evidence="6">Lacks conserved residue(s) required for the propagation of feature annotation.</text>
</comment>
<organism evidence="8 9">
    <name type="scientific">Melghirimyces thermohalophilus</name>
    <dbReference type="NCBI Taxonomy" id="1236220"/>
    <lineage>
        <taxon>Bacteria</taxon>
        <taxon>Bacillati</taxon>
        <taxon>Bacillota</taxon>
        <taxon>Bacilli</taxon>
        <taxon>Bacillales</taxon>
        <taxon>Thermoactinomycetaceae</taxon>
        <taxon>Melghirimyces</taxon>
    </lineage>
</organism>
<dbReference type="InterPro" id="IPR036267">
    <property type="entry name" value="RuvA_C_sf"/>
</dbReference>
<comment type="domain">
    <text evidence="6">Has three domains with a flexible linker between the domains II and III and assumes an 'L' shape. Domain III is highly mobile and contacts RuvB.</text>
</comment>
<dbReference type="InterPro" id="IPR011114">
    <property type="entry name" value="RuvA_C"/>
</dbReference>
<dbReference type="InterPro" id="IPR000085">
    <property type="entry name" value="RuvA"/>
</dbReference>
<dbReference type="GO" id="GO:0048476">
    <property type="term" value="C:Holliday junction resolvase complex"/>
    <property type="evidence" value="ECO:0007669"/>
    <property type="project" value="UniProtKB-UniRule"/>
</dbReference>